<reference evidence="2" key="1">
    <citation type="submission" date="2023-05" db="EMBL/GenBank/DDBJ databases">
        <title>Nepenthes gracilis genome sequencing.</title>
        <authorList>
            <person name="Fukushima K."/>
        </authorList>
    </citation>
    <scope>NUCLEOTIDE SEQUENCE</scope>
    <source>
        <strain evidence="2">SING2019-196</strain>
    </source>
</reference>
<dbReference type="Proteomes" id="UP001279734">
    <property type="component" value="Unassembled WGS sequence"/>
</dbReference>
<comment type="caution">
    <text evidence="2">The sequence shown here is derived from an EMBL/GenBank/DDBJ whole genome shotgun (WGS) entry which is preliminary data.</text>
</comment>
<keyword evidence="3" id="KW-1185">Reference proteome</keyword>
<sequence length="283" mass="29999">MGTTSSVSGTEAPECLEVQLPPVAAEMDPMDVDPNLAPNPSGFVKVVQKNVPQISMALINHSPLGGLVGNGLLPVPCVSLNPTPSVVPLSLQLDDRPPTQAELFKSPASCSSPSLLTGHASFAEVLCRGLDADFEGFSVASAALLSSWPTFDVDHVDFVPSCLPPEPGFVRDHAVDSPLSPLDVPVIHHDLTPLEVDLDNTPNSISCITIKYSLDTSSNIGPESISLRGSLADSPVGQHPVVPGVKFYKAMDVTAMQHGSWKPVKPRRHRKSTFKDSTVSSRT</sequence>
<evidence type="ECO:0000256" key="1">
    <source>
        <dbReference type="SAM" id="MobiDB-lite"/>
    </source>
</evidence>
<evidence type="ECO:0000313" key="2">
    <source>
        <dbReference type="EMBL" id="GMH25246.1"/>
    </source>
</evidence>
<proteinExistence type="predicted"/>
<accession>A0AAD3Y373</accession>
<dbReference type="EMBL" id="BSYO01000029">
    <property type="protein sequence ID" value="GMH25246.1"/>
    <property type="molecule type" value="Genomic_DNA"/>
</dbReference>
<evidence type="ECO:0000313" key="3">
    <source>
        <dbReference type="Proteomes" id="UP001279734"/>
    </source>
</evidence>
<protein>
    <submittedName>
        <fullName evidence="2">Uncharacterized protein</fullName>
    </submittedName>
</protein>
<organism evidence="2 3">
    <name type="scientific">Nepenthes gracilis</name>
    <name type="common">Slender pitcher plant</name>
    <dbReference type="NCBI Taxonomy" id="150966"/>
    <lineage>
        <taxon>Eukaryota</taxon>
        <taxon>Viridiplantae</taxon>
        <taxon>Streptophyta</taxon>
        <taxon>Embryophyta</taxon>
        <taxon>Tracheophyta</taxon>
        <taxon>Spermatophyta</taxon>
        <taxon>Magnoliopsida</taxon>
        <taxon>eudicotyledons</taxon>
        <taxon>Gunneridae</taxon>
        <taxon>Pentapetalae</taxon>
        <taxon>Caryophyllales</taxon>
        <taxon>Nepenthaceae</taxon>
        <taxon>Nepenthes</taxon>
    </lineage>
</organism>
<name>A0AAD3Y373_NEPGR</name>
<feature type="region of interest" description="Disordered" evidence="1">
    <location>
        <begin position="258"/>
        <end position="283"/>
    </location>
</feature>
<gene>
    <name evidence="2" type="ORF">Nepgr_027089</name>
</gene>
<dbReference type="AlphaFoldDB" id="A0AAD3Y373"/>